<comment type="caution">
    <text evidence="1">The sequence shown here is derived from an EMBL/GenBank/DDBJ whole genome shotgun (WGS) entry which is preliminary data.</text>
</comment>
<accession>A0A0R0CTN7</accession>
<sequence length="99" mass="11389">MNKTEIAYAAHLELLKAAGEVLWYRFEGIKLRLADNTFYTADFAVMASDGVVELHEVKGFWTDDARVKIKVAADQYPFRFMAFKVRAKKHGGGWEREVF</sequence>
<keyword evidence="2" id="KW-1185">Reference proteome</keyword>
<dbReference type="STRING" id="344882.ABB29_12070"/>
<dbReference type="Pfam" id="PF06356">
    <property type="entry name" value="DUF1064"/>
    <property type="match status" value="1"/>
</dbReference>
<protein>
    <submittedName>
        <fullName evidence="1">Phage related protein gp8</fullName>
    </submittedName>
</protein>
<dbReference type="Proteomes" id="UP000052052">
    <property type="component" value="Unassembled WGS sequence"/>
</dbReference>
<organism evidence="1 2">
    <name type="scientific">Pseudoxanthomonas dokdonensis</name>
    <dbReference type="NCBI Taxonomy" id="344882"/>
    <lineage>
        <taxon>Bacteria</taxon>
        <taxon>Pseudomonadati</taxon>
        <taxon>Pseudomonadota</taxon>
        <taxon>Gammaproteobacteria</taxon>
        <taxon>Lysobacterales</taxon>
        <taxon>Lysobacteraceae</taxon>
        <taxon>Pseudoxanthomonas</taxon>
    </lineage>
</organism>
<dbReference type="InterPro" id="IPR009414">
    <property type="entry name" value="DUF1064"/>
</dbReference>
<reference evidence="1 2" key="1">
    <citation type="submission" date="2015-05" db="EMBL/GenBank/DDBJ databases">
        <title>Genome sequencing and analysis of members of genus Stenotrophomonas.</title>
        <authorList>
            <person name="Patil P.P."/>
            <person name="Midha S."/>
            <person name="Patil P.B."/>
        </authorList>
    </citation>
    <scope>NUCLEOTIDE SEQUENCE [LARGE SCALE GENOMIC DNA]</scope>
    <source>
        <strain evidence="1 2">DSM 21858</strain>
    </source>
</reference>
<proteinExistence type="predicted"/>
<dbReference type="AlphaFoldDB" id="A0A0R0CTN7"/>
<dbReference type="EMBL" id="LDJL01000011">
    <property type="protein sequence ID" value="KRG69246.1"/>
    <property type="molecule type" value="Genomic_DNA"/>
</dbReference>
<dbReference type="Gene3D" id="3.40.91.30">
    <property type="match status" value="1"/>
</dbReference>
<dbReference type="OrthoDB" id="5588810at2"/>
<name>A0A0R0CTN7_9GAMM</name>
<evidence type="ECO:0000313" key="2">
    <source>
        <dbReference type="Proteomes" id="UP000052052"/>
    </source>
</evidence>
<dbReference type="PATRIC" id="fig|344882.3.peg.783"/>
<gene>
    <name evidence="1" type="ORF">ABB29_12070</name>
</gene>
<evidence type="ECO:0000313" key="1">
    <source>
        <dbReference type="EMBL" id="KRG69246.1"/>
    </source>
</evidence>